<keyword evidence="3" id="KW-0238">DNA-binding</keyword>
<reference evidence="5 6" key="1">
    <citation type="journal article" date="2006" name="Nat. Biotechnol.">
        <title>Complete genome of the mutualistic, N2-fixing grass endophyte Azoarcus sp. strain BH72.</title>
        <authorList>
            <person name="Krause A."/>
            <person name="Ramakumar A."/>
            <person name="Bartels D."/>
            <person name="Battistoni F."/>
            <person name="Bekel T."/>
            <person name="Boch J."/>
            <person name="Boehm M."/>
            <person name="Friedrich F."/>
            <person name="Hurek T."/>
            <person name="Krause L."/>
            <person name="Linke B."/>
            <person name="McHardy A.C."/>
            <person name="Sarkar A."/>
            <person name="Schneiker S."/>
            <person name="Syed A.A."/>
            <person name="Thauer R."/>
            <person name="Vorhoelter F.-J."/>
            <person name="Weidner S."/>
            <person name="Puehler A."/>
            <person name="Reinhold-Hurek B."/>
            <person name="Kaiser O."/>
            <person name="Goesmann A."/>
        </authorList>
    </citation>
    <scope>NUCLEOTIDE SEQUENCE [LARGE SCALE GENOMIC DNA]</scope>
    <source>
        <strain evidence="5 6">BH72</strain>
    </source>
</reference>
<organism evidence="5 6">
    <name type="scientific">Azoarcus sp. (strain BH72)</name>
    <dbReference type="NCBI Taxonomy" id="418699"/>
    <lineage>
        <taxon>Bacteria</taxon>
        <taxon>Pseudomonadati</taxon>
        <taxon>Pseudomonadota</taxon>
        <taxon>Betaproteobacteria</taxon>
        <taxon>Rhodocyclales</taxon>
        <taxon>Zoogloeaceae</taxon>
        <taxon>Azoarcus</taxon>
    </lineage>
</organism>
<dbReference type="AlphaFoldDB" id="A1K1C0"/>
<dbReference type="eggNOG" id="COG0732">
    <property type="taxonomic scope" value="Bacteria"/>
</dbReference>
<proteinExistence type="inferred from homology"/>
<dbReference type="REBASE" id="14280">
    <property type="entry name" value="S.AspBHORF4P"/>
</dbReference>
<dbReference type="PANTHER" id="PTHR30408:SF12">
    <property type="entry name" value="TYPE I RESTRICTION ENZYME MJAVIII SPECIFICITY SUBUNIT"/>
    <property type="match status" value="1"/>
</dbReference>
<sequence>MSLPRYAEYKDSGVALLATIPAHWEPSPLKRVVALVESGVSVNAVDEPAGPDAVGVLKTSCVYSGNFSHGENKAVVAEELDRVACPVRAGTLIVSRMNTPALVGAAGLVEENADNLFLPDRLWQVHFSGAVPKFAHYWTASPSYRAQVQMACAGTSASMQNLSQDEFLRFVMPLPPKDEQTAIAAFLDRETAKIDALIAKQEKLIALLAEKRQATISHAVTRGLNPDAPMKDSGVAWLGEVPAHWSVSALSYLASLETGATPDRGEPSYWNGTIPWLKTGEINWAPICEAEEFITDAGLENSAAKIAKPGTLLMAMYGQGVTRGRVALLEIEATYNQACAAINFRSRIIPEFGRYFFMAAYDHVRDAGNETSQMNLSAGLISKIRLPVPPLDEQQAVVRFLDVETAKLDVLGAESERGITLLKERRSALIAAAVTGQIDVRNTAERAST</sequence>
<dbReference type="SUPFAM" id="SSF116734">
    <property type="entry name" value="DNA methylase specificity domain"/>
    <property type="match status" value="2"/>
</dbReference>
<dbReference type="GO" id="GO:0009035">
    <property type="term" value="F:type I site-specific deoxyribonuclease activity"/>
    <property type="evidence" value="ECO:0007669"/>
    <property type="project" value="UniProtKB-EC"/>
</dbReference>
<evidence type="ECO:0000256" key="3">
    <source>
        <dbReference type="ARBA" id="ARBA00023125"/>
    </source>
</evidence>
<feature type="domain" description="Type I restriction modification DNA specificity" evidence="4">
    <location>
        <begin position="244"/>
        <end position="403"/>
    </location>
</feature>
<protein>
    <submittedName>
        <fullName evidence="5">Type I site-specific deoxyribonuclease</fullName>
        <ecNumber evidence="5">3.1.21.3</ecNumber>
    </submittedName>
</protein>
<dbReference type="CDD" id="cd17287">
    <property type="entry name" value="RMtype1_S_EcoN10ORF171P_TRD2-CR2_like"/>
    <property type="match status" value="1"/>
</dbReference>
<dbReference type="KEGG" id="azo:azo0007"/>
<dbReference type="Pfam" id="PF01420">
    <property type="entry name" value="Methylase_S"/>
    <property type="match status" value="1"/>
</dbReference>
<dbReference type="EC" id="3.1.21.3" evidence="5"/>
<dbReference type="HOGENOM" id="CLU_021095_1_2_4"/>
<dbReference type="PANTHER" id="PTHR30408">
    <property type="entry name" value="TYPE-1 RESTRICTION ENZYME ECOKI SPECIFICITY PROTEIN"/>
    <property type="match status" value="1"/>
</dbReference>
<dbReference type="Gene3D" id="1.10.287.1120">
    <property type="entry name" value="Bipartite methylase S protein"/>
    <property type="match status" value="1"/>
</dbReference>
<evidence type="ECO:0000313" key="5">
    <source>
        <dbReference type="EMBL" id="CAL92625.1"/>
    </source>
</evidence>
<dbReference type="Proteomes" id="UP000002588">
    <property type="component" value="Chromosome"/>
</dbReference>
<evidence type="ECO:0000256" key="2">
    <source>
        <dbReference type="ARBA" id="ARBA00022747"/>
    </source>
</evidence>
<dbReference type="GO" id="GO:0009307">
    <property type="term" value="P:DNA restriction-modification system"/>
    <property type="evidence" value="ECO:0007669"/>
    <property type="project" value="UniProtKB-KW"/>
</dbReference>
<dbReference type="GO" id="GO:0003677">
    <property type="term" value="F:DNA binding"/>
    <property type="evidence" value="ECO:0007669"/>
    <property type="project" value="UniProtKB-KW"/>
</dbReference>
<comment type="similarity">
    <text evidence="1">Belongs to the type-I restriction system S methylase family.</text>
</comment>
<name>A1K1C0_AZOSB</name>
<dbReference type="STRING" id="62928.azo0007"/>
<gene>
    <name evidence="5" type="primary">hsdS</name>
    <name evidence="5" type="ordered locus">azo0007</name>
</gene>
<keyword evidence="6" id="KW-1185">Reference proteome</keyword>
<keyword evidence="2" id="KW-0680">Restriction system</keyword>
<evidence type="ECO:0000313" key="6">
    <source>
        <dbReference type="Proteomes" id="UP000002588"/>
    </source>
</evidence>
<dbReference type="InterPro" id="IPR044946">
    <property type="entry name" value="Restrct_endonuc_typeI_TRD_sf"/>
</dbReference>
<dbReference type="InterPro" id="IPR052021">
    <property type="entry name" value="Type-I_RS_S_subunit"/>
</dbReference>
<keyword evidence="5" id="KW-0378">Hydrolase</keyword>
<dbReference type="RefSeq" id="WP_011763744.1">
    <property type="nucleotide sequence ID" value="NC_008702.1"/>
</dbReference>
<evidence type="ECO:0000259" key="4">
    <source>
        <dbReference type="Pfam" id="PF01420"/>
    </source>
</evidence>
<dbReference type="InterPro" id="IPR000055">
    <property type="entry name" value="Restrct_endonuc_typeI_TRD"/>
</dbReference>
<evidence type="ECO:0000256" key="1">
    <source>
        <dbReference type="ARBA" id="ARBA00010923"/>
    </source>
</evidence>
<accession>A1K1C0</accession>
<dbReference type="Gene3D" id="3.90.220.20">
    <property type="entry name" value="DNA methylase specificity domains"/>
    <property type="match status" value="2"/>
</dbReference>
<dbReference type="EMBL" id="AM406670">
    <property type="protein sequence ID" value="CAL92625.1"/>
    <property type="molecule type" value="Genomic_DNA"/>
</dbReference>